<dbReference type="FunFam" id="3.40.50.720:FF:000173">
    <property type="entry name" value="3-oxoacyl-[acyl-carrier protein] reductase"/>
    <property type="match status" value="1"/>
</dbReference>
<reference evidence="3 4" key="1">
    <citation type="submission" date="2016-05" db="EMBL/GenBank/DDBJ databases">
        <authorList>
            <person name="Lavstsen T."/>
            <person name="Jespersen J.S."/>
        </authorList>
    </citation>
    <scope>NUCLEOTIDE SEQUENCE [LARGE SCALE GENOMIC DNA]</scope>
    <source>
        <strain evidence="3 4">KCJ1736</strain>
    </source>
</reference>
<name>A0A176XJ94_AGRTU</name>
<dbReference type="GO" id="GO:0016616">
    <property type="term" value="F:oxidoreductase activity, acting on the CH-OH group of donors, NAD or NADP as acceptor"/>
    <property type="evidence" value="ECO:0007669"/>
    <property type="project" value="TreeGrafter"/>
</dbReference>
<proteinExistence type="inferred from homology"/>
<dbReference type="Pfam" id="PF13561">
    <property type="entry name" value="adh_short_C2"/>
    <property type="match status" value="1"/>
</dbReference>
<gene>
    <name evidence="3" type="ORF">A7J57_00860</name>
</gene>
<dbReference type="AlphaFoldDB" id="A0A176XJ94"/>
<dbReference type="InterPro" id="IPR002347">
    <property type="entry name" value="SDR_fam"/>
</dbReference>
<dbReference type="RefSeq" id="WP_063947362.1">
    <property type="nucleotide sequence ID" value="NZ_LXPS01000003.1"/>
</dbReference>
<keyword evidence="2" id="KW-0560">Oxidoreductase</keyword>
<dbReference type="PANTHER" id="PTHR42760">
    <property type="entry name" value="SHORT-CHAIN DEHYDROGENASES/REDUCTASES FAMILY MEMBER"/>
    <property type="match status" value="1"/>
</dbReference>
<dbReference type="EMBL" id="LXPS01000003">
    <property type="protein sequence ID" value="OAE49196.1"/>
    <property type="molecule type" value="Genomic_DNA"/>
</dbReference>
<accession>A0A176XJ94</accession>
<evidence type="ECO:0000313" key="3">
    <source>
        <dbReference type="EMBL" id="OAE49196.1"/>
    </source>
</evidence>
<evidence type="ECO:0000256" key="1">
    <source>
        <dbReference type="ARBA" id="ARBA00006484"/>
    </source>
</evidence>
<dbReference type="SUPFAM" id="SSF51735">
    <property type="entry name" value="NAD(P)-binding Rossmann-fold domains"/>
    <property type="match status" value="1"/>
</dbReference>
<dbReference type="PRINTS" id="PR00081">
    <property type="entry name" value="GDHRDH"/>
</dbReference>
<dbReference type="Gene3D" id="3.40.50.720">
    <property type="entry name" value="NAD(P)-binding Rossmann-like Domain"/>
    <property type="match status" value="1"/>
</dbReference>
<dbReference type="PRINTS" id="PR00080">
    <property type="entry name" value="SDRFAMILY"/>
</dbReference>
<dbReference type="InterPro" id="IPR036291">
    <property type="entry name" value="NAD(P)-bd_dom_sf"/>
</dbReference>
<dbReference type="NCBIfam" id="NF009466">
    <property type="entry name" value="PRK12826.1-2"/>
    <property type="match status" value="1"/>
</dbReference>
<comment type="similarity">
    <text evidence="1">Belongs to the short-chain dehydrogenases/reductases (SDR) family.</text>
</comment>
<evidence type="ECO:0000256" key="2">
    <source>
        <dbReference type="ARBA" id="ARBA00023002"/>
    </source>
</evidence>
<sequence>MKRDRPRRVAVVAGGTSGIGLAVARHLLDTGHKVAVFGQTESAAKSARSFFEAEIASNQLLVGCCDVRNPGEVGDFFHDVETLWSSIALMVYCAGISPKSADGVAKRFTSVDLCEWNDVLAVNLTGAMICCQAALPSMVNQRFGRIVLIGSLAGRTRPMIAGAAYAASKAGLAGLARALVSEFSADGITVNVAAPGRILTPMAGTAETPVNLDAAKRIPSGRLGEAEEVARLVGFLVSDEAGFINGAIIDINGGEYTPA</sequence>
<comment type="caution">
    <text evidence="3">The sequence shown here is derived from an EMBL/GenBank/DDBJ whole genome shotgun (WGS) entry which is preliminary data.</text>
</comment>
<protein>
    <submittedName>
        <fullName evidence="3">3-ketoacyl-ACP reductase</fullName>
    </submittedName>
</protein>
<evidence type="ECO:0000313" key="4">
    <source>
        <dbReference type="Proteomes" id="UP000077098"/>
    </source>
</evidence>
<dbReference type="PANTHER" id="PTHR42760:SF133">
    <property type="entry name" value="3-OXOACYL-[ACYL-CARRIER-PROTEIN] REDUCTASE"/>
    <property type="match status" value="1"/>
</dbReference>
<organism evidence="3 4">
    <name type="scientific">Agrobacterium tumefaciens</name>
    <dbReference type="NCBI Taxonomy" id="358"/>
    <lineage>
        <taxon>Bacteria</taxon>
        <taxon>Pseudomonadati</taxon>
        <taxon>Pseudomonadota</taxon>
        <taxon>Alphaproteobacteria</taxon>
        <taxon>Hyphomicrobiales</taxon>
        <taxon>Rhizobiaceae</taxon>
        <taxon>Rhizobium/Agrobacterium group</taxon>
        <taxon>Agrobacterium</taxon>
        <taxon>Agrobacterium tumefaciens complex</taxon>
    </lineage>
</organism>
<dbReference type="Proteomes" id="UP000077098">
    <property type="component" value="Unassembled WGS sequence"/>
</dbReference>